<organism evidence="2 3">
    <name type="scientific">Roseibium porphyridii</name>
    <dbReference type="NCBI Taxonomy" id="2866279"/>
    <lineage>
        <taxon>Bacteria</taxon>
        <taxon>Pseudomonadati</taxon>
        <taxon>Pseudomonadota</taxon>
        <taxon>Alphaproteobacteria</taxon>
        <taxon>Hyphomicrobiales</taxon>
        <taxon>Stappiaceae</taxon>
        <taxon>Roseibium</taxon>
    </lineage>
</organism>
<feature type="transmembrane region" description="Helical" evidence="1">
    <location>
        <begin position="31"/>
        <end position="52"/>
    </location>
</feature>
<dbReference type="Proteomes" id="UP001209803">
    <property type="component" value="Chromosome"/>
</dbReference>
<evidence type="ECO:0000313" key="3">
    <source>
        <dbReference type="Proteomes" id="UP001209803"/>
    </source>
</evidence>
<keyword evidence="1" id="KW-0472">Membrane</keyword>
<protein>
    <submittedName>
        <fullName evidence="2">Flp family type IVb pilin</fullName>
    </submittedName>
</protein>
<sequence>MKSRKLSVSDRQRPFRKLLARFGRDQSGATLIEYGLIVGTISIAILLSMTVIGTSLRDGVFSPVSTAIKSADSNIK</sequence>
<evidence type="ECO:0000256" key="1">
    <source>
        <dbReference type="SAM" id="Phobius"/>
    </source>
</evidence>
<name>A0ABY8F9M4_9HYPH</name>
<dbReference type="InterPro" id="IPR007047">
    <property type="entry name" value="Flp_Fap"/>
</dbReference>
<dbReference type="RefSeq" id="WP_265679626.1">
    <property type="nucleotide sequence ID" value="NZ_CP120863.1"/>
</dbReference>
<keyword evidence="1" id="KW-0812">Transmembrane</keyword>
<keyword evidence="3" id="KW-1185">Reference proteome</keyword>
<gene>
    <name evidence="2" type="ORF">K1718_04245</name>
</gene>
<dbReference type="EMBL" id="CP120863">
    <property type="protein sequence ID" value="WFE90570.1"/>
    <property type="molecule type" value="Genomic_DNA"/>
</dbReference>
<proteinExistence type="predicted"/>
<dbReference type="Pfam" id="PF04964">
    <property type="entry name" value="Flp_Fap"/>
    <property type="match status" value="1"/>
</dbReference>
<accession>A0ABY8F9M4</accession>
<evidence type="ECO:0000313" key="2">
    <source>
        <dbReference type="EMBL" id="WFE90570.1"/>
    </source>
</evidence>
<reference evidence="2 3" key="1">
    <citation type="submission" date="2023-03" db="EMBL/GenBank/DDBJ databases">
        <title>Roseibium porphyridii sp. nov. and Roseibium rhodosorbium sp. nov. isolated from marine algae, Porphyridium cruentum and Rhodosorus marinus, respectively.</title>
        <authorList>
            <person name="Lee M.W."/>
            <person name="Choi B.J."/>
            <person name="Lee J.K."/>
            <person name="Choi D.G."/>
            <person name="Baek J.H."/>
            <person name="Bayburt H."/>
            <person name="Kim J.M."/>
            <person name="Han D.M."/>
            <person name="Kim K.H."/>
            <person name="Jeon C.O."/>
        </authorList>
    </citation>
    <scope>NUCLEOTIDE SEQUENCE [LARGE SCALE GENOMIC DNA]</scope>
    <source>
        <strain evidence="2 3">KMA01</strain>
    </source>
</reference>
<keyword evidence="1" id="KW-1133">Transmembrane helix</keyword>